<evidence type="ECO:0000256" key="1">
    <source>
        <dbReference type="ARBA" id="ARBA00001954"/>
    </source>
</evidence>
<protein>
    <submittedName>
        <fullName evidence="10">Alkylated DNA repair dioxygenase AlkB</fullName>
    </submittedName>
</protein>
<dbReference type="SUPFAM" id="SSF51197">
    <property type="entry name" value="Clavaminate synthase-like"/>
    <property type="match status" value="1"/>
</dbReference>
<sequence length="216" mass="24305">MQSDLFHTSTPGLQALPLKDAQVSYQPDWLSEQAASTLITQLQQSLPWRQDTIKLYGKSVSIPRLQSWHGAPHCEYTYSGLRMKPHPMPEALGALQQRLTDELGAPFNCVLANWYRDGQDGMGLHADDEPELGEEPVIASVSLGAERKFSFKHLPTGERTDIQLENGSLLVMAGQTQRFYHHGLSKTRKIIDGRINLTFRYISPDLCKYTSLSNHN</sequence>
<evidence type="ECO:0000256" key="3">
    <source>
        <dbReference type="ARBA" id="ARBA00022763"/>
    </source>
</evidence>
<evidence type="ECO:0000256" key="2">
    <source>
        <dbReference type="ARBA" id="ARBA00022723"/>
    </source>
</evidence>
<dbReference type="InterPro" id="IPR032854">
    <property type="entry name" value="ALKBH3"/>
</dbReference>
<dbReference type="GO" id="GO:0140097">
    <property type="term" value="F:catalytic activity, acting on DNA"/>
    <property type="evidence" value="ECO:0007669"/>
    <property type="project" value="UniProtKB-ARBA"/>
</dbReference>
<dbReference type="RefSeq" id="WP_073321109.1">
    <property type="nucleotide sequence ID" value="NZ_FQWD01000002.1"/>
</dbReference>
<organism evidence="10 11">
    <name type="scientific">Marisediminitalea aggregata</name>
    <dbReference type="NCBI Taxonomy" id="634436"/>
    <lineage>
        <taxon>Bacteria</taxon>
        <taxon>Pseudomonadati</taxon>
        <taxon>Pseudomonadota</taxon>
        <taxon>Gammaproteobacteria</taxon>
        <taxon>Alteromonadales</taxon>
        <taxon>Alteromonadaceae</taxon>
        <taxon>Marisediminitalea</taxon>
    </lineage>
</organism>
<keyword evidence="11" id="KW-1185">Reference proteome</keyword>
<dbReference type="GO" id="GO:0016787">
    <property type="term" value="F:hydrolase activity"/>
    <property type="evidence" value="ECO:0007669"/>
    <property type="project" value="UniProtKB-ARBA"/>
</dbReference>
<evidence type="ECO:0000256" key="7">
    <source>
        <dbReference type="ARBA" id="ARBA00023004"/>
    </source>
</evidence>
<proteinExistence type="predicted"/>
<dbReference type="STRING" id="634436.SAMN05216361_1659"/>
<evidence type="ECO:0000256" key="8">
    <source>
        <dbReference type="ARBA" id="ARBA00023204"/>
    </source>
</evidence>
<keyword evidence="6" id="KW-0560">Oxidoreductase</keyword>
<evidence type="ECO:0000313" key="10">
    <source>
        <dbReference type="EMBL" id="SHG20376.1"/>
    </source>
</evidence>
<comment type="cofactor">
    <cofactor evidence="1">
        <name>Fe(2+)</name>
        <dbReference type="ChEBI" id="CHEBI:29033"/>
    </cofactor>
</comment>
<reference evidence="11" key="1">
    <citation type="submission" date="2016-11" db="EMBL/GenBank/DDBJ databases">
        <authorList>
            <person name="Varghese N."/>
            <person name="Submissions S."/>
        </authorList>
    </citation>
    <scope>NUCLEOTIDE SEQUENCE [LARGE SCALE GENOMIC DNA]</scope>
    <source>
        <strain evidence="11">CGMCC 1.8995</strain>
    </source>
</reference>
<dbReference type="GO" id="GO:0016705">
    <property type="term" value="F:oxidoreductase activity, acting on paired donors, with incorporation or reduction of molecular oxygen"/>
    <property type="evidence" value="ECO:0007669"/>
    <property type="project" value="UniProtKB-ARBA"/>
</dbReference>
<feature type="domain" description="Fe2OG dioxygenase" evidence="9">
    <location>
        <begin position="106"/>
        <end position="203"/>
    </location>
</feature>
<dbReference type="GO" id="GO:0006307">
    <property type="term" value="P:DNA alkylation repair"/>
    <property type="evidence" value="ECO:0007669"/>
    <property type="project" value="InterPro"/>
</dbReference>
<evidence type="ECO:0000256" key="5">
    <source>
        <dbReference type="ARBA" id="ARBA00022964"/>
    </source>
</evidence>
<keyword evidence="4" id="KW-0460">Magnesium</keyword>
<dbReference type="EMBL" id="FQWD01000002">
    <property type="protein sequence ID" value="SHG20376.1"/>
    <property type="molecule type" value="Genomic_DNA"/>
</dbReference>
<dbReference type="PANTHER" id="PTHR31212">
    <property type="entry name" value="ALPHA-KETOGLUTARATE-DEPENDENT DIOXYGENASE ALKB HOMOLOG 3"/>
    <property type="match status" value="1"/>
</dbReference>
<dbReference type="OrthoDB" id="190276at2"/>
<dbReference type="GO" id="GO:0051213">
    <property type="term" value="F:dioxygenase activity"/>
    <property type="evidence" value="ECO:0007669"/>
    <property type="project" value="UniProtKB-KW"/>
</dbReference>
<dbReference type="PANTHER" id="PTHR31212:SF4">
    <property type="entry name" value="ALPHA-KETOGLUTARATE-DEPENDENT DIOXYGENASE ALKB HOMOLOG 3"/>
    <property type="match status" value="1"/>
</dbReference>
<evidence type="ECO:0000256" key="4">
    <source>
        <dbReference type="ARBA" id="ARBA00022842"/>
    </source>
</evidence>
<dbReference type="InterPro" id="IPR005123">
    <property type="entry name" value="Oxoglu/Fe-dep_dioxygenase_dom"/>
</dbReference>
<dbReference type="InterPro" id="IPR037151">
    <property type="entry name" value="AlkB-like_sf"/>
</dbReference>
<accession>A0A1M5HWN7</accession>
<keyword evidence="5 10" id="KW-0223">Dioxygenase</keyword>
<dbReference type="Proteomes" id="UP000184520">
    <property type="component" value="Unassembled WGS sequence"/>
</dbReference>
<keyword evidence="8" id="KW-0234">DNA repair</keyword>
<dbReference type="InterPro" id="IPR027450">
    <property type="entry name" value="AlkB-like"/>
</dbReference>
<evidence type="ECO:0000256" key="6">
    <source>
        <dbReference type="ARBA" id="ARBA00023002"/>
    </source>
</evidence>
<keyword evidence="7" id="KW-0408">Iron</keyword>
<gene>
    <name evidence="10" type="ORF">SAMN05216361_1659</name>
</gene>
<keyword evidence="2" id="KW-0479">Metal-binding</keyword>
<name>A0A1M5HWN7_9ALTE</name>
<dbReference type="AlphaFoldDB" id="A0A1M5HWN7"/>
<evidence type="ECO:0000313" key="11">
    <source>
        <dbReference type="Proteomes" id="UP000184520"/>
    </source>
</evidence>
<dbReference type="GO" id="GO:0032451">
    <property type="term" value="F:demethylase activity"/>
    <property type="evidence" value="ECO:0007669"/>
    <property type="project" value="UniProtKB-ARBA"/>
</dbReference>
<dbReference type="PROSITE" id="PS51471">
    <property type="entry name" value="FE2OG_OXY"/>
    <property type="match status" value="1"/>
</dbReference>
<dbReference type="FunFam" id="2.60.120.590:FF:000004">
    <property type="entry name" value="DNA oxidative demethylase ALKBH2"/>
    <property type="match status" value="1"/>
</dbReference>
<keyword evidence="3" id="KW-0227">DNA damage</keyword>
<evidence type="ECO:0000259" key="9">
    <source>
        <dbReference type="PROSITE" id="PS51471"/>
    </source>
</evidence>
<dbReference type="Gene3D" id="2.60.120.590">
    <property type="entry name" value="Alpha-ketoglutarate-dependent dioxygenase AlkB-like"/>
    <property type="match status" value="1"/>
</dbReference>
<dbReference type="Pfam" id="PF13532">
    <property type="entry name" value="2OG-FeII_Oxy_2"/>
    <property type="match status" value="1"/>
</dbReference>
<dbReference type="GO" id="GO:0046872">
    <property type="term" value="F:metal ion binding"/>
    <property type="evidence" value="ECO:0007669"/>
    <property type="project" value="UniProtKB-KW"/>
</dbReference>